<comment type="similarity">
    <text evidence="3 8">Belongs to the peptidase M16 family.</text>
</comment>
<protein>
    <recommendedName>
        <fullName evidence="6">Alpha-MPP</fullName>
    </recommendedName>
    <alternativeName>
        <fullName evidence="7">Inactive zinc metalloprotease alpha</fullName>
    </alternativeName>
</protein>
<dbReference type="AlphaFoldDB" id="A0A642VEA3"/>
<dbReference type="GO" id="GO:0005759">
    <property type="term" value="C:mitochondrial matrix"/>
    <property type="evidence" value="ECO:0007669"/>
    <property type="project" value="UniProtKB-SubCell"/>
</dbReference>
<dbReference type="InterPro" id="IPR050361">
    <property type="entry name" value="MPP/UQCRC_Complex"/>
</dbReference>
<dbReference type="PANTHER" id="PTHR11851:SF49">
    <property type="entry name" value="MITOCHONDRIAL-PROCESSING PEPTIDASE SUBUNIT ALPHA"/>
    <property type="match status" value="1"/>
</dbReference>
<dbReference type="SUPFAM" id="SSF63411">
    <property type="entry name" value="LuxS/MPP-like metallohydrolase"/>
    <property type="match status" value="2"/>
</dbReference>
<evidence type="ECO:0000256" key="4">
    <source>
        <dbReference type="ARBA" id="ARBA00022946"/>
    </source>
</evidence>
<evidence type="ECO:0000256" key="8">
    <source>
        <dbReference type="RuleBase" id="RU004447"/>
    </source>
</evidence>
<evidence type="ECO:0000256" key="2">
    <source>
        <dbReference type="ARBA" id="ARBA00004305"/>
    </source>
</evidence>
<reference evidence="11" key="1">
    <citation type="journal article" date="2019" name="G3 (Bethesda)">
        <title>Genome Assemblies of Two Rare Opportunistic Yeast Pathogens: Diutina rugosa (syn. Candida rugosa) and Trichomonascus ciferrii (syn. Candida ciferrii).</title>
        <authorList>
            <person name="Mixao V."/>
            <person name="Saus E."/>
            <person name="Hansen A.P."/>
            <person name="Lass-Florl C."/>
            <person name="Gabaldon T."/>
        </authorList>
    </citation>
    <scope>NUCLEOTIDE SEQUENCE</scope>
    <source>
        <strain evidence="11">CBS 4856</strain>
    </source>
</reference>
<evidence type="ECO:0000259" key="9">
    <source>
        <dbReference type="Pfam" id="PF00675"/>
    </source>
</evidence>
<comment type="function">
    <text evidence="1">Substrate recognition and binding subunit of the essential mitochondrial processing protease (MPP), which cleaves the mitochondrial sequence off newly imported precursors proteins.</text>
</comment>
<dbReference type="GO" id="GO:0004222">
    <property type="term" value="F:metalloendopeptidase activity"/>
    <property type="evidence" value="ECO:0007669"/>
    <property type="project" value="InterPro"/>
</dbReference>
<dbReference type="InterPro" id="IPR011765">
    <property type="entry name" value="Pept_M16_N"/>
</dbReference>
<keyword evidence="4" id="KW-0809">Transit peptide</keyword>
<dbReference type="InterPro" id="IPR007863">
    <property type="entry name" value="Peptidase_M16_C"/>
</dbReference>
<dbReference type="Pfam" id="PF00675">
    <property type="entry name" value="Peptidase_M16"/>
    <property type="match status" value="1"/>
</dbReference>
<gene>
    <name evidence="11" type="ORF">TRICI_000145</name>
</gene>
<evidence type="ECO:0000256" key="5">
    <source>
        <dbReference type="ARBA" id="ARBA00023128"/>
    </source>
</evidence>
<evidence type="ECO:0000259" key="10">
    <source>
        <dbReference type="Pfam" id="PF05193"/>
    </source>
</evidence>
<dbReference type="OrthoDB" id="277191at2759"/>
<organism evidence="11 12">
    <name type="scientific">Trichomonascus ciferrii</name>
    <dbReference type="NCBI Taxonomy" id="44093"/>
    <lineage>
        <taxon>Eukaryota</taxon>
        <taxon>Fungi</taxon>
        <taxon>Dikarya</taxon>
        <taxon>Ascomycota</taxon>
        <taxon>Saccharomycotina</taxon>
        <taxon>Dipodascomycetes</taxon>
        <taxon>Dipodascales</taxon>
        <taxon>Trichomonascaceae</taxon>
        <taxon>Trichomonascus</taxon>
        <taxon>Trichomonascus ciferrii complex</taxon>
    </lineage>
</organism>
<evidence type="ECO:0000256" key="7">
    <source>
        <dbReference type="ARBA" id="ARBA00032315"/>
    </source>
</evidence>
<evidence type="ECO:0000313" key="12">
    <source>
        <dbReference type="Proteomes" id="UP000761534"/>
    </source>
</evidence>
<keyword evidence="12" id="KW-1185">Reference proteome</keyword>
<dbReference type="Pfam" id="PF05193">
    <property type="entry name" value="Peptidase_M16_C"/>
    <property type="match status" value="1"/>
</dbReference>
<dbReference type="PANTHER" id="PTHR11851">
    <property type="entry name" value="METALLOPROTEASE"/>
    <property type="match status" value="1"/>
</dbReference>
<feature type="domain" description="Peptidase M16 N-terminal" evidence="9">
    <location>
        <begin position="16"/>
        <end position="159"/>
    </location>
</feature>
<dbReference type="Gene3D" id="3.30.830.10">
    <property type="entry name" value="Metalloenzyme, LuxS/M16 peptidase-like"/>
    <property type="match status" value="2"/>
</dbReference>
<comment type="subcellular location">
    <subcellularLocation>
        <location evidence="2">Mitochondrion matrix</location>
    </subcellularLocation>
</comment>
<proteinExistence type="inferred from homology"/>
<dbReference type="GO" id="GO:0006627">
    <property type="term" value="P:protein processing involved in protein targeting to mitochondrion"/>
    <property type="evidence" value="ECO:0007669"/>
    <property type="project" value="TreeGrafter"/>
</dbReference>
<dbReference type="Proteomes" id="UP000761534">
    <property type="component" value="Unassembled WGS sequence"/>
</dbReference>
<dbReference type="PROSITE" id="PS00143">
    <property type="entry name" value="INSULINASE"/>
    <property type="match status" value="1"/>
</dbReference>
<name>A0A642VEA3_9ASCO</name>
<dbReference type="EMBL" id="SWFS01000014">
    <property type="protein sequence ID" value="KAA8917706.1"/>
    <property type="molecule type" value="Genomic_DNA"/>
</dbReference>
<feature type="domain" description="Peptidase M16 C-terminal" evidence="10">
    <location>
        <begin position="165"/>
        <end position="359"/>
    </location>
</feature>
<evidence type="ECO:0000313" key="11">
    <source>
        <dbReference type="EMBL" id="KAA8917706.1"/>
    </source>
</evidence>
<comment type="caution">
    <text evidence="11">The sequence shown here is derived from an EMBL/GenBank/DDBJ whole genome shotgun (WGS) entry which is preliminary data.</text>
</comment>
<dbReference type="VEuPathDB" id="FungiDB:TRICI_000145"/>
<evidence type="ECO:0000256" key="3">
    <source>
        <dbReference type="ARBA" id="ARBA00007261"/>
    </source>
</evidence>
<evidence type="ECO:0000256" key="6">
    <source>
        <dbReference type="ARBA" id="ARBA00030006"/>
    </source>
</evidence>
<dbReference type="InterPro" id="IPR011249">
    <property type="entry name" value="Metalloenz_LuxS/M16"/>
</dbReference>
<dbReference type="InterPro" id="IPR001431">
    <property type="entry name" value="Pept_M16_Zn_BS"/>
</dbReference>
<dbReference type="FunFam" id="3.30.830.10:FF:000023">
    <property type="entry name" value="Mitochondrial processing peptidase alpha subunit"/>
    <property type="match status" value="1"/>
</dbReference>
<keyword evidence="5" id="KW-0496">Mitochondrion</keyword>
<sequence length="458" mass="50910">MDFRMTTLDNGVRVVSDPMPGYFAAMGLYVDAGSRYETEKFSGCSHIIDRLAFKSTESRDVTTMAEDLELLGGNYSCTSSRETIMYQASVFNSDVERMFDCLTDTVVNPRITEEEVEWQRETASFENNEIWQKPELILPELVHVAAYEGGLGNPLLCPEERLPYITPQLIRDYRHNLYRPDKIVAAFISVDHDRAVQLAEKYLGNLKLPNEPSPLPKTPSLYMGREMSLPMPPQIGNLPQFAQLHVAFEGLSINDPDVYALATLQTLLGGGGSFSAGGPGKGMYSRLYTHVLNQFGYIESAQAFNHSYSDGGLFGIAASCIPQAAPYLAEVVAQQFALAMSKGRGALTYDEVERAKNQLQSSLLMNLESKMIELEDLGRQVQISNHKIPVVEMCQKIQDLTPDDIRRVAQRIFTGNASETGSGKPTIVMQGKRETFGDVEAVFKKYGLGKFAKKGWFS</sequence>
<accession>A0A642VEA3</accession>
<dbReference type="GO" id="GO:0046872">
    <property type="term" value="F:metal ion binding"/>
    <property type="evidence" value="ECO:0007669"/>
    <property type="project" value="InterPro"/>
</dbReference>
<evidence type="ECO:0000256" key="1">
    <source>
        <dbReference type="ARBA" id="ARBA00002123"/>
    </source>
</evidence>